<dbReference type="Proteomes" id="UP000035062">
    <property type="component" value="Unassembled WGS sequence"/>
</dbReference>
<organism evidence="4 5">
    <name type="scientific">Alishewanella agri BL06</name>
    <dbReference type="NCBI Taxonomy" id="1195246"/>
    <lineage>
        <taxon>Bacteria</taxon>
        <taxon>Pseudomonadati</taxon>
        <taxon>Pseudomonadota</taxon>
        <taxon>Gammaproteobacteria</taxon>
        <taxon>Alteromonadales</taxon>
        <taxon>Alteromonadaceae</taxon>
        <taxon>Alishewanella</taxon>
    </lineage>
</organism>
<dbReference type="InterPro" id="IPR029058">
    <property type="entry name" value="AB_hydrolase_fold"/>
</dbReference>
<proteinExistence type="predicted"/>
<feature type="domain" description="AB hydrolase-1" evidence="3">
    <location>
        <begin position="32"/>
        <end position="260"/>
    </location>
</feature>
<dbReference type="STRING" id="1195246.AGRI_15714"/>
<name>I9NY68_9ALTE</name>
<dbReference type="AlphaFoldDB" id="I9NY68"/>
<dbReference type="PATRIC" id="fig|1195246.3.peg.3118"/>
<dbReference type="InterPro" id="IPR000073">
    <property type="entry name" value="AB_hydrolase_1"/>
</dbReference>
<comment type="caution">
    <text evidence="4">The sequence shown here is derived from an EMBL/GenBank/DDBJ whole genome shotgun (WGS) entry which is preliminary data.</text>
</comment>
<dbReference type="Gene3D" id="3.40.50.1820">
    <property type="entry name" value="alpha/beta hydrolase"/>
    <property type="match status" value="1"/>
</dbReference>
<keyword evidence="5" id="KW-1185">Reference proteome</keyword>
<evidence type="ECO:0000256" key="1">
    <source>
        <dbReference type="ARBA" id="ARBA00022963"/>
    </source>
</evidence>
<dbReference type="RefSeq" id="WP_008985873.1">
    <property type="nucleotide sequence ID" value="NZ_AKKU01000027.1"/>
</dbReference>
<dbReference type="SUPFAM" id="SSF53474">
    <property type="entry name" value="alpha/beta-Hydrolases"/>
    <property type="match status" value="1"/>
</dbReference>
<sequence>MSLLQQSLYLALPDYRLHLRQLQPAGKLIAPVLYLHGAVENGRIFYSQSGKGLGCFLAEQGFIGYAADFAGRGLSTPRLSEGLQQSQQQMICQDIPALLNYVYQQHQQKIILICHSWAGVLAAASLARFPELTTKVLAKVCFGSKRVISVNSFARKLKIDLCWNRLAPWLGQRYGYVPAKRWRLGADDEPTQFLLDTVRWIRGEPFVDCSDGFDYQAACQHTNWPPLWHFAAEKDELLGHPQDVQAFIEEAAQQQARFTLLGRAAGYQHPYDHITMLTAPQARNEHFAELANWLKRLPSAE</sequence>
<accession>I9NY68</accession>
<evidence type="ECO:0000313" key="4">
    <source>
        <dbReference type="EMBL" id="EIW87537.1"/>
    </source>
</evidence>
<keyword evidence="1" id="KW-0442">Lipid degradation</keyword>
<dbReference type="EMBL" id="AKKU01000027">
    <property type="protein sequence ID" value="EIW87537.1"/>
    <property type="molecule type" value="Genomic_DNA"/>
</dbReference>
<gene>
    <name evidence="4" type="ORF">AGRI_15714</name>
</gene>
<dbReference type="PANTHER" id="PTHR11005">
    <property type="entry name" value="LYSOSOMAL ACID LIPASE-RELATED"/>
    <property type="match status" value="1"/>
</dbReference>
<reference evidence="4 5" key="1">
    <citation type="journal article" date="2012" name="J. Bacteriol.">
        <title>Genome Sequence of Pectin-Degrading Alishewanella agri, Isolated from Landfill Soil.</title>
        <authorList>
            <person name="Kim J."/>
            <person name="Jung J."/>
            <person name="Sung J.S."/>
            <person name="Chun J."/>
            <person name="Park W."/>
        </authorList>
    </citation>
    <scope>NUCLEOTIDE SEQUENCE [LARGE SCALE GENOMIC DNA]</scope>
    <source>
        <strain evidence="4 5">BL06</strain>
    </source>
</reference>
<keyword evidence="2" id="KW-0443">Lipid metabolism</keyword>
<evidence type="ECO:0000259" key="3">
    <source>
        <dbReference type="Pfam" id="PF12697"/>
    </source>
</evidence>
<evidence type="ECO:0000256" key="2">
    <source>
        <dbReference type="ARBA" id="ARBA00023098"/>
    </source>
</evidence>
<protein>
    <submittedName>
        <fullName evidence="4">Esterase/lipase</fullName>
    </submittedName>
</protein>
<dbReference type="Pfam" id="PF12697">
    <property type="entry name" value="Abhydrolase_6"/>
    <property type="match status" value="1"/>
</dbReference>
<evidence type="ECO:0000313" key="5">
    <source>
        <dbReference type="Proteomes" id="UP000035062"/>
    </source>
</evidence>
<dbReference type="eggNOG" id="COG2267">
    <property type="taxonomic scope" value="Bacteria"/>
</dbReference>